<dbReference type="InterPro" id="IPR027417">
    <property type="entry name" value="P-loop_NTPase"/>
</dbReference>
<gene>
    <name evidence="3" type="ORF">BTO14_02595</name>
</gene>
<dbReference type="EMBL" id="MSCK01000001">
    <property type="protein sequence ID" value="PQJ72204.1"/>
    <property type="molecule type" value="Genomic_DNA"/>
</dbReference>
<dbReference type="PANTHER" id="PTHR11086">
    <property type="entry name" value="DEOXYCYTIDYLATE DEAMINASE-RELATED"/>
    <property type="match status" value="1"/>
</dbReference>
<dbReference type="GO" id="GO:0005737">
    <property type="term" value="C:cytoplasm"/>
    <property type="evidence" value="ECO:0007669"/>
    <property type="project" value="TreeGrafter"/>
</dbReference>
<evidence type="ECO:0000313" key="4">
    <source>
        <dbReference type="Proteomes" id="UP000247345"/>
    </source>
</evidence>
<dbReference type="PROSITE" id="PS51747">
    <property type="entry name" value="CYT_DCMP_DEAMINASES_2"/>
    <property type="match status" value="1"/>
</dbReference>
<sequence>MELTELYKLRRGFTIIGITGRTGSGCSKVSDILANDFKELEKGIRNVEEIDNDIFQKKITICKNYLNHNDNWQNFELIKYKDLLLFYLLSYYGTEPKKIASLLSNHFRESKGENNRSTILELSKELFQFTENEESVKKIAKHKKAFNKIKTKEQLAELHELFFGNDFRKISDKIFSILEKHGYYRRTVLLHHISCNIRRSGDPLNSNKNTSIEYIYSLAELTNRLIKAKKQYNDLSQKPTKIVIDSLRNSLEIMFFKERYAGFHMIATKDSNNRALSRVKHRLSKKIKDVTEVERISKKILELDHTEYKTSDYSKGVFSSPDVYNCIQKSDIHIINNRKDDLEDGKYQNQFFTIEEQILKFISLIQQPGIITPSSSERCMQFAFMAKLNSGCISRQVGAVVTDENYSVKAIGWNDVPSGQTPCNLRSADDYNSEKFKSNNYSDFEQGKETSNIEVDYKYKDKEPYDFPNAIKAYYNGKDTSINNKDLNGKNCSFCFKTIHNHFEGEKNQVHTKSLHAEENAMLQISKYGGQGLKGGILFTTASPCELCSKKASQLGIKKVYYIDPYPGISRPQILTNNRYQMELISFNGVIGKSYTKLYEPFMAYKDELQIMLENEPKDFSKTDWSKVIKNVKSEELKKELNKYINDKNLDEDKLISFLKQ</sequence>
<evidence type="ECO:0000259" key="2">
    <source>
        <dbReference type="PROSITE" id="PS51747"/>
    </source>
</evidence>
<dbReference type="Pfam" id="PF00383">
    <property type="entry name" value="dCMP_cyt_deam_1"/>
    <property type="match status" value="1"/>
</dbReference>
<feature type="domain" description="CMP/dCMP-type deaminase" evidence="2">
    <location>
        <begin position="445"/>
        <end position="573"/>
    </location>
</feature>
<name>A0A2P6CBB7_9FLAO</name>
<dbReference type="AlphaFoldDB" id="A0A2P6CBB7"/>
<keyword evidence="1" id="KW-0378">Hydrolase</keyword>
<dbReference type="InterPro" id="IPR002125">
    <property type="entry name" value="CMP_dCMP_dom"/>
</dbReference>
<dbReference type="SUPFAM" id="SSF53927">
    <property type="entry name" value="Cytidine deaminase-like"/>
    <property type="match status" value="1"/>
</dbReference>
<protein>
    <recommendedName>
        <fullName evidence="2">CMP/dCMP-type deaminase domain-containing protein</fullName>
    </recommendedName>
</protein>
<keyword evidence="4" id="KW-1185">Reference proteome</keyword>
<dbReference type="InterPro" id="IPR016193">
    <property type="entry name" value="Cytidine_deaminase-like"/>
</dbReference>
<proteinExistence type="predicted"/>
<evidence type="ECO:0000256" key="1">
    <source>
        <dbReference type="ARBA" id="ARBA00022801"/>
    </source>
</evidence>
<organism evidence="3 4">
    <name type="scientific">Polaribacter butkevichii</name>
    <dbReference type="NCBI Taxonomy" id="218490"/>
    <lineage>
        <taxon>Bacteria</taxon>
        <taxon>Pseudomonadati</taxon>
        <taxon>Bacteroidota</taxon>
        <taxon>Flavobacteriia</taxon>
        <taxon>Flavobacteriales</taxon>
        <taxon>Flavobacteriaceae</taxon>
    </lineage>
</organism>
<dbReference type="Gene3D" id="3.40.50.300">
    <property type="entry name" value="P-loop containing nucleotide triphosphate hydrolases"/>
    <property type="match status" value="1"/>
</dbReference>
<dbReference type="Proteomes" id="UP000247345">
    <property type="component" value="Unassembled WGS sequence"/>
</dbReference>
<dbReference type="PANTHER" id="PTHR11086:SF18">
    <property type="entry name" value="DEOXYCYTIDYLATE DEAMINASE"/>
    <property type="match status" value="1"/>
</dbReference>
<accession>A0A2P6CBB7</accession>
<dbReference type="RefSeq" id="WP_105047865.1">
    <property type="nucleotide sequence ID" value="NZ_CP150661.1"/>
</dbReference>
<evidence type="ECO:0000313" key="3">
    <source>
        <dbReference type="EMBL" id="PQJ72204.1"/>
    </source>
</evidence>
<dbReference type="GO" id="GO:0004132">
    <property type="term" value="F:dCMP deaminase activity"/>
    <property type="evidence" value="ECO:0007669"/>
    <property type="project" value="TreeGrafter"/>
</dbReference>
<dbReference type="Gene3D" id="3.40.140.10">
    <property type="entry name" value="Cytidine Deaminase, domain 2"/>
    <property type="match status" value="1"/>
</dbReference>
<dbReference type="OrthoDB" id="9788517at2"/>
<dbReference type="InterPro" id="IPR015517">
    <property type="entry name" value="dCMP_deaminase-rel"/>
</dbReference>
<reference evidence="3 4" key="1">
    <citation type="submission" date="2016-12" db="EMBL/GenBank/DDBJ databases">
        <title>Trade-off between light-utilization and light-protection in marine flavobacteria.</title>
        <authorList>
            <person name="Kumagai Y."/>
            <person name="Yoshizawa S."/>
            <person name="Kogure K."/>
            <person name="Iwasaki W."/>
        </authorList>
    </citation>
    <scope>NUCLEOTIDE SEQUENCE [LARGE SCALE GENOMIC DNA]</scope>
    <source>
        <strain evidence="3 4">KCTC 12100</strain>
    </source>
</reference>
<comment type="caution">
    <text evidence="3">The sequence shown here is derived from an EMBL/GenBank/DDBJ whole genome shotgun (WGS) entry which is preliminary data.</text>
</comment>